<dbReference type="Proteomes" id="UP000199695">
    <property type="component" value="Unassembled WGS sequence"/>
</dbReference>
<feature type="transmembrane region" description="Helical" evidence="1">
    <location>
        <begin position="43"/>
        <end position="63"/>
    </location>
</feature>
<evidence type="ECO:0000256" key="1">
    <source>
        <dbReference type="SAM" id="Phobius"/>
    </source>
</evidence>
<dbReference type="STRING" id="1173111.SAMN05444955_12410"/>
<keyword evidence="1" id="KW-0812">Transmembrane</keyword>
<name>A0A1H8JFA0_9BACL</name>
<protein>
    <submittedName>
        <fullName evidence="2">Uncharacterized protein</fullName>
    </submittedName>
</protein>
<dbReference type="EMBL" id="FOCQ01000024">
    <property type="protein sequence ID" value="SEN78887.1"/>
    <property type="molecule type" value="Genomic_DNA"/>
</dbReference>
<keyword evidence="1" id="KW-0472">Membrane</keyword>
<organism evidence="2 3">
    <name type="scientific">Lihuaxuella thermophila</name>
    <dbReference type="NCBI Taxonomy" id="1173111"/>
    <lineage>
        <taxon>Bacteria</taxon>
        <taxon>Bacillati</taxon>
        <taxon>Bacillota</taxon>
        <taxon>Bacilli</taxon>
        <taxon>Bacillales</taxon>
        <taxon>Thermoactinomycetaceae</taxon>
        <taxon>Lihuaxuella</taxon>
    </lineage>
</organism>
<accession>A0A1H8JFA0</accession>
<keyword evidence="1" id="KW-1133">Transmembrane helix</keyword>
<gene>
    <name evidence="2" type="ORF">SAMN05444955_12410</name>
</gene>
<proteinExistence type="predicted"/>
<evidence type="ECO:0000313" key="2">
    <source>
        <dbReference type="EMBL" id="SEN78887.1"/>
    </source>
</evidence>
<dbReference type="RefSeq" id="WP_089973225.1">
    <property type="nucleotide sequence ID" value="NZ_FOCQ01000024.1"/>
</dbReference>
<dbReference type="AlphaFoldDB" id="A0A1H8JFA0"/>
<keyword evidence="3" id="KW-1185">Reference proteome</keyword>
<evidence type="ECO:0000313" key="3">
    <source>
        <dbReference type="Proteomes" id="UP000199695"/>
    </source>
</evidence>
<sequence length="64" mass="7342">MALGTNPVNPLHRLELGLFCPKRRPEWVGNGLKQAANPPWMEIFVYSAVGFASTIRLSFFRFYQ</sequence>
<reference evidence="2 3" key="1">
    <citation type="submission" date="2016-10" db="EMBL/GenBank/DDBJ databases">
        <authorList>
            <person name="de Groot N.N."/>
        </authorList>
    </citation>
    <scope>NUCLEOTIDE SEQUENCE [LARGE SCALE GENOMIC DNA]</scope>
    <source>
        <strain evidence="2 3">DSM 46701</strain>
    </source>
</reference>